<dbReference type="InterPro" id="IPR029016">
    <property type="entry name" value="GAF-like_dom_sf"/>
</dbReference>
<feature type="non-terminal residue" evidence="4">
    <location>
        <position position="590"/>
    </location>
</feature>
<dbReference type="Pfam" id="PF13426">
    <property type="entry name" value="PAS_9"/>
    <property type="match status" value="1"/>
</dbReference>
<dbReference type="SMART" id="SM00086">
    <property type="entry name" value="PAC"/>
    <property type="match status" value="1"/>
</dbReference>
<gene>
    <name evidence="4" type="ORF">LCGC14_2053060</name>
</gene>
<dbReference type="Gene3D" id="3.30.450.40">
    <property type="match status" value="1"/>
</dbReference>
<dbReference type="PROSITE" id="PS50112">
    <property type="entry name" value="PAS"/>
    <property type="match status" value="1"/>
</dbReference>
<dbReference type="SMART" id="SM00065">
    <property type="entry name" value="GAF"/>
    <property type="match status" value="1"/>
</dbReference>
<name>A0A0F9FAV8_9ZZZZ</name>
<keyword evidence="1" id="KW-1133">Transmembrane helix</keyword>
<comment type="caution">
    <text evidence="4">The sequence shown here is derived from an EMBL/GenBank/DDBJ whole genome shotgun (WGS) entry which is preliminary data.</text>
</comment>
<keyword evidence="1" id="KW-0472">Membrane</keyword>
<evidence type="ECO:0008006" key="5">
    <source>
        <dbReference type="Google" id="ProtNLM"/>
    </source>
</evidence>
<reference evidence="4" key="1">
    <citation type="journal article" date="2015" name="Nature">
        <title>Complex archaea that bridge the gap between prokaryotes and eukaryotes.</title>
        <authorList>
            <person name="Spang A."/>
            <person name="Saw J.H."/>
            <person name="Jorgensen S.L."/>
            <person name="Zaremba-Niedzwiedzka K."/>
            <person name="Martijn J."/>
            <person name="Lind A.E."/>
            <person name="van Eijk R."/>
            <person name="Schleper C."/>
            <person name="Guy L."/>
            <person name="Ettema T.J."/>
        </authorList>
    </citation>
    <scope>NUCLEOTIDE SEQUENCE</scope>
</reference>
<dbReference type="InterPro" id="IPR000014">
    <property type="entry name" value="PAS"/>
</dbReference>
<dbReference type="EMBL" id="LAZR01024298">
    <property type="protein sequence ID" value="KKL75621.1"/>
    <property type="molecule type" value="Genomic_DNA"/>
</dbReference>
<dbReference type="NCBIfam" id="TIGR00229">
    <property type="entry name" value="sensory_box"/>
    <property type="match status" value="1"/>
</dbReference>
<dbReference type="PANTHER" id="PTHR44757">
    <property type="entry name" value="DIGUANYLATE CYCLASE DGCP"/>
    <property type="match status" value="1"/>
</dbReference>
<dbReference type="SUPFAM" id="SSF55781">
    <property type="entry name" value="GAF domain-like"/>
    <property type="match status" value="1"/>
</dbReference>
<organism evidence="4">
    <name type="scientific">marine sediment metagenome</name>
    <dbReference type="NCBI Taxonomy" id="412755"/>
    <lineage>
        <taxon>unclassified sequences</taxon>
        <taxon>metagenomes</taxon>
        <taxon>ecological metagenomes</taxon>
    </lineage>
</organism>
<dbReference type="InterPro" id="IPR001610">
    <property type="entry name" value="PAC"/>
</dbReference>
<dbReference type="InterPro" id="IPR003018">
    <property type="entry name" value="GAF"/>
</dbReference>
<keyword evidence="1" id="KW-0812">Transmembrane</keyword>
<dbReference type="Gene3D" id="3.30.450.20">
    <property type="entry name" value="PAS domain"/>
    <property type="match status" value="1"/>
</dbReference>
<evidence type="ECO:0000259" key="3">
    <source>
        <dbReference type="PROSITE" id="PS50113"/>
    </source>
</evidence>
<accession>A0A0F9FAV8</accession>
<dbReference type="SUPFAM" id="SSF55785">
    <property type="entry name" value="PYP-like sensor domain (PAS domain)"/>
    <property type="match status" value="1"/>
</dbReference>
<feature type="domain" description="PAS" evidence="2">
    <location>
        <begin position="446"/>
        <end position="490"/>
    </location>
</feature>
<dbReference type="CDD" id="cd00130">
    <property type="entry name" value="PAS"/>
    <property type="match status" value="1"/>
</dbReference>
<dbReference type="InterPro" id="IPR000700">
    <property type="entry name" value="PAS-assoc_C"/>
</dbReference>
<evidence type="ECO:0000256" key="1">
    <source>
        <dbReference type="SAM" id="Phobius"/>
    </source>
</evidence>
<feature type="domain" description="PAC" evidence="3">
    <location>
        <begin position="520"/>
        <end position="572"/>
    </location>
</feature>
<dbReference type="PANTHER" id="PTHR44757:SF2">
    <property type="entry name" value="BIOFILM ARCHITECTURE MAINTENANCE PROTEIN MBAA"/>
    <property type="match status" value="1"/>
</dbReference>
<dbReference type="AlphaFoldDB" id="A0A0F9FAV8"/>
<sequence length="590" mass="68100">MTQDSPIYNSRIIKIYLEYLRKVYPDIDIDELLSYATMARYEVEDPAHWFNQVQVDRFYEILVLKSGNPNIAKDAGRYTASAEGLGPAKQYTMGFLSLTSIYLLMRKIYPLISRGATIKAKKLSSNKVEIVSTPNRDVDEKPYQCENRLGIFESLPKLFIEQFAQIEHPACFHKGDDACRYIITWEKSPSFIWKRLRNYAFLLNIVGPLALFFFLPLISWSIFTFGFVSLTLIVSFYSHFLEKKELRKTIHTQGDGAKRYLDEMNIRYNNALLVQEIGQATISILNVKKLINTIVGAMEKHLNFDRGVIMLPNKNKTHLVYAAGYGYSKEKEKLLRRTEFHLDKPNSEGFFAMAFHGQKPVFINDIAEVEKQISERSRQLAKQMGVHSLICVPIVYEKESLGILAVDNVDSKRPLTKSDENLLVGIVSQTAVSITNAISFQRVRESEERYRTILQSMEEGYYELDINGRFTFFNDSLCQILGYFRDELMGTDNQKYTDKKNAKIQFQAFNRVYTTGLPSKRFDWVIVRKDGSKRDVEASISLIKDSKGRKIGFRGIIRDITDRKREEKEKEMLLTRLQQAKKMEAIGTLA</sequence>
<proteinExistence type="predicted"/>
<dbReference type="InterPro" id="IPR035965">
    <property type="entry name" value="PAS-like_dom_sf"/>
</dbReference>
<feature type="transmembrane region" description="Helical" evidence="1">
    <location>
        <begin position="196"/>
        <end position="214"/>
    </location>
</feature>
<dbReference type="PROSITE" id="PS50113">
    <property type="entry name" value="PAC"/>
    <property type="match status" value="1"/>
</dbReference>
<dbReference type="InterPro" id="IPR052155">
    <property type="entry name" value="Biofilm_reg_signaling"/>
</dbReference>
<protein>
    <recommendedName>
        <fullName evidence="5">PAS domain-containing protein</fullName>
    </recommendedName>
</protein>
<evidence type="ECO:0000313" key="4">
    <source>
        <dbReference type="EMBL" id="KKL75621.1"/>
    </source>
</evidence>
<dbReference type="SMART" id="SM00091">
    <property type="entry name" value="PAS"/>
    <property type="match status" value="1"/>
</dbReference>
<dbReference type="Pfam" id="PF01590">
    <property type="entry name" value="GAF"/>
    <property type="match status" value="1"/>
</dbReference>
<evidence type="ECO:0000259" key="2">
    <source>
        <dbReference type="PROSITE" id="PS50112"/>
    </source>
</evidence>